<dbReference type="CDD" id="cd06445">
    <property type="entry name" value="ATase"/>
    <property type="match status" value="1"/>
</dbReference>
<evidence type="ECO:0000256" key="10">
    <source>
        <dbReference type="ARBA" id="ARBA00049348"/>
    </source>
</evidence>
<reference evidence="12 13" key="1">
    <citation type="submission" date="2018-12" db="EMBL/GenBank/DDBJ databases">
        <authorList>
            <consortium name="Pathogen Informatics"/>
        </authorList>
    </citation>
    <scope>NUCLEOTIDE SEQUENCE [LARGE SCALE GENOMIC DNA]</scope>
    <source>
        <strain evidence="12 13">NCTC10207</strain>
    </source>
</reference>
<evidence type="ECO:0000256" key="4">
    <source>
        <dbReference type="ARBA" id="ARBA00022603"/>
    </source>
</evidence>
<dbReference type="EMBL" id="LR134479">
    <property type="protein sequence ID" value="VEI25001.1"/>
    <property type="molecule type" value="Genomic_DNA"/>
</dbReference>
<name>A0A7Z9A6Z8_9MICC</name>
<keyword evidence="5" id="KW-0808">Transferase</keyword>
<dbReference type="PROSITE" id="PS01124">
    <property type="entry name" value="HTH_ARAC_FAMILY_2"/>
    <property type="match status" value="1"/>
</dbReference>
<dbReference type="InterPro" id="IPR036388">
    <property type="entry name" value="WH-like_DNA-bd_sf"/>
</dbReference>
<evidence type="ECO:0000259" key="11">
    <source>
        <dbReference type="PROSITE" id="PS01124"/>
    </source>
</evidence>
<dbReference type="GO" id="GO:0043565">
    <property type="term" value="F:sequence-specific DNA binding"/>
    <property type="evidence" value="ECO:0007669"/>
    <property type="project" value="InterPro"/>
</dbReference>
<keyword evidence="7" id="KW-0805">Transcription regulation</keyword>
<keyword evidence="8" id="KW-0804">Transcription</keyword>
<dbReference type="Gene3D" id="1.10.10.60">
    <property type="entry name" value="Homeodomain-like"/>
    <property type="match status" value="1"/>
</dbReference>
<dbReference type="PROSITE" id="PS00374">
    <property type="entry name" value="MGMT"/>
    <property type="match status" value="1"/>
</dbReference>
<evidence type="ECO:0000256" key="6">
    <source>
        <dbReference type="ARBA" id="ARBA00022763"/>
    </source>
</evidence>
<evidence type="ECO:0000256" key="2">
    <source>
        <dbReference type="ARBA" id="ARBA00008711"/>
    </source>
</evidence>
<organism evidence="12 13">
    <name type="scientific">Rothia aeria</name>
    <dbReference type="NCBI Taxonomy" id="172042"/>
    <lineage>
        <taxon>Bacteria</taxon>
        <taxon>Bacillati</taxon>
        <taxon>Actinomycetota</taxon>
        <taxon>Actinomycetes</taxon>
        <taxon>Micrococcales</taxon>
        <taxon>Micrococcaceae</taxon>
        <taxon>Rothia</taxon>
    </lineage>
</organism>
<dbReference type="GO" id="GO:0003700">
    <property type="term" value="F:DNA-binding transcription factor activity"/>
    <property type="evidence" value="ECO:0007669"/>
    <property type="project" value="InterPro"/>
</dbReference>
<keyword evidence="9" id="KW-0234">DNA repair</keyword>
<evidence type="ECO:0000256" key="1">
    <source>
        <dbReference type="ARBA" id="ARBA00001286"/>
    </source>
</evidence>
<dbReference type="GO" id="GO:0003908">
    <property type="term" value="F:methylated-DNA-[protein]-cysteine S-methyltransferase activity"/>
    <property type="evidence" value="ECO:0007669"/>
    <property type="project" value="UniProtKB-EC"/>
</dbReference>
<dbReference type="GO" id="GO:0032259">
    <property type="term" value="P:methylation"/>
    <property type="evidence" value="ECO:0007669"/>
    <property type="project" value="UniProtKB-KW"/>
</dbReference>
<dbReference type="PANTHER" id="PTHR10815:SF13">
    <property type="entry name" value="METHYLATED-DNA--PROTEIN-CYSTEINE METHYLTRANSFERASE"/>
    <property type="match status" value="1"/>
</dbReference>
<evidence type="ECO:0000256" key="5">
    <source>
        <dbReference type="ARBA" id="ARBA00022679"/>
    </source>
</evidence>
<dbReference type="SUPFAM" id="SSF53155">
    <property type="entry name" value="Methylated DNA-protein cysteine methyltransferase domain"/>
    <property type="match status" value="1"/>
</dbReference>
<evidence type="ECO:0000256" key="9">
    <source>
        <dbReference type="ARBA" id="ARBA00023204"/>
    </source>
</evidence>
<dbReference type="FunFam" id="1.10.10.10:FF:000214">
    <property type="entry name" value="Methylated-DNA--protein-cysteine methyltransferase"/>
    <property type="match status" value="1"/>
</dbReference>
<accession>A0A7Z9A6Z8</accession>
<protein>
    <recommendedName>
        <fullName evidence="3">methylated-DNA--[protein]-cysteine S-methyltransferase</fullName>
        <ecNumber evidence="3">2.1.1.63</ecNumber>
    </recommendedName>
</protein>
<dbReference type="SUPFAM" id="SSF46689">
    <property type="entry name" value="Homeodomain-like"/>
    <property type="match status" value="2"/>
</dbReference>
<dbReference type="AlphaFoldDB" id="A0A7Z9A6Z8"/>
<sequence>MSITDRSAASTDPIEQTVQFGRIAAAIEYLYDHAADQPTLAQVSQAVHVSPEYLQRQFQQWAGVSPKKMLQHISLERAKAALAGQQSTLDAAWSSGFSGTGRLHDAFVTIEGMTPGEYKNGGANLRIVWRYAASPFGTVLIAATDKGICHMAFADNPDAALTNLRAEYPNAQLHEGEHPFHEQALSIFGGGGERIALHLKGTPFQVQVWRALLNIPQGAVQSYGSVAESIGRPRAARAVGTAVGHNPVAMIIPCHRVIRESGVIGDYRWGRGRKMALLAQELGAA</sequence>
<dbReference type="Gene3D" id="1.10.10.10">
    <property type="entry name" value="Winged helix-like DNA-binding domain superfamily/Winged helix DNA-binding domain"/>
    <property type="match status" value="1"/>
</dbReference>
<comment type="similarity">
    <text evidence="2">Belongs to the MGMT family.</text>
</comment>
<dbReference type="InterPro" id="IPR008332">
    <property type="entry name" value="MethylG_MeTrfase_N"/>
</dbReference>
<gene>
    <name evidence="12" type="primary">ada</name>
    <name evidence="12" type="ORF">NCTC10207_02362</name>
</gene>
<dbReference type="InterPro" id="IPR036217">
    <property type="entry name" value="MethylDNA_cys_MeTrfase_DNAb"/>
</dbReference>
<comment type="catalytic activity">
    <reaction evidence="1">
        <text>a 4-O-methyl-thymidine in DNA + L-cysteinyl-[protein] = a thymidine in DNA + S-methyl-L-cysteinyl-[protein]</text>
        <dbReference type="Rhea" id="RHEA:53428"/>
        <dbReference type="Rhea" id="RHEA-COMP:10131"/>
        <dbReference type="Rhea" id="RHEA-COMP:10132"/>
        <dbReference type="Rhea" id="RHEA-COMP:13555"/>
        <dbReference type="Rhea" id="RHEA-COMP:13556"/>
        <dbReference type="ChEBI" id="CHEBI:29950"/>
        <dbReference type="ChEBI" id="CHEBI:82612"/>
        <dbReference type="ChEBI" id="CHEBI:137386"/>
        <dbReference type="ChEBI" id="CHEBI:137387"/>
        <dbReference type="EC" id="2.1.1.63"/>
    </reaction>
</comment>
<keyword evidence="4" id="KW-0489">Methyltransferase</keyword>
<dbReference type="Pfam" id="PF02870">
    <property type="entry name" value="Methyltransf_1N"/>
    <property type="match status" value="1"/>
</dbReference>
<dbReference type="InterPro" id="IPR018060">
    <property type="entry name" value="HTH_AraC"/>
</dbReference>
<dbReference type="SUPFAM" id="SSF46767">
    <property type="entry name" value="Methylated DNA-protein cysteine methyltransferase, C-terminal domain"/>
    <property type="match status" value="1"/>
</dbReference>
<dbReference type="PANTHER" id="PTHR10815">
    <property type="entry name" value="METHYLATED-DNA--PROTEIN-CYSTEINE METHYLTRANSFERASE"/>
    <property type="match status" value="1"/>
</dbReference>
<evidence type="ECO:0000313" key="13">
    <source>
        <dbReference type="Proteomes" id="UP000282386"/>
    </source>
</evidence>
<keyword evidence="6" id="KW-0227">DNA damage</keyword>
<evidence type="ECO:0000256" key="8">
    <source>
        <dbReference type="ARBA" id="ARBA00023163"/>
    </source>
</evidence>
<dbReference type="Gene3D" id="3.30.160.70">
    <property type="entry name" value="Methylated DNA-protein cysteine methyltransferase domain"/>
    <property type="match status" value="1"/>
</dbReference>
<proteinExistence type="inferred from homology"/>
<feature type="domain" description="HTH araC/xylS-type" evidence="11">
    <location>
        <begin position="24"/>
        <end position="121"/>
    </location>
</feature>
<comment type="catalytic activity">
    <reaction evidence="10">
        <text>a 6-O-methyl-2'-deoxyguanosine in DNA + L-cysteinyl-[protein] = S-methyl-L-cysteinyl-[protein] + a 2'-deoxyguanosine in DNA</text>
        <dbReference type="Rhea" id="RHEA:24000"/>
        <dbReference type="Rhea" id="RHEA-COMP:10131"/>
        <dbReference type="Rhea" id="RHEA-COMP:10132"/>
        <dbReference type="Rhea" id="RHEA-COMP:11367"/>
        <dbReference type="Rhea" id="RHEA-COMP:11368"/>
        <dbReference type="ChEBI" id="CHEBI:29950"/>
        <dbReference type="ChEBI" id="CHEBI:82612"/>
        <dbReference type="ChEBI" id="CHEBI:85445"/>
        <dbReference type="ChEBI" id="CHEBI:85448"/>
        <dbReference type="EC" id="2.1.1.63"/>
    </reaction>
</comment>
<dbReference type="RefSeq" id="WP_070555007.1">
    <property type="nucleotide sequence ID" value="NZ_LR134479.1"/>
</dbReference>
<evidence type="ECO:0000256" key="3">
    <source>
        <dbReference type="ARBA" id="ARBA00011918"/>
    </source>
</evidence>
<dbReference type="NCBIfam" id="TIGR00589">
    <property type="entry name" value="ogt"/>
    <property type="match status" value="1"/>
</dbReference>
<dbReference type="InterPro" id="IPR036631">
    <property type="entry name" value="MGMT_N_sf"/>
</dbReference>
<evidence type="ECO:0000313" key="12">
    <source>
        <dbReference type="EMBL" id="VEI25001.1"/>
    </source>
</evidence>
<dbReference type="InterPro" id="IPR009057">
    <property type="entry name" value="Homeodomain-like_sf"/>
</dbReference>
<evidence type="ECO:0000256" key="7">
    <source>
        <dbReference type="ARBA" id="ARBA00023015"/>
    </source>
</evidence>
<dbReference type="InterPro" id="IPR001497">
    <property type="entry name" value="MethylDNA_cys_MeTrfase_AS"/>
</dbReference>
<dbReference type="InterPro" id="IPR014048">
    <property type="entry name" value="MethylDNA_cys_MeTrfase_DNA-bd"/>
</dbReference>
<dbReference type="SMART" id="SM00342">
    <property type="entry name" value="HTH_ARAC"/>
    <property type="match status" value="1"/>
</dbReference>
<dbReference type="Proteomes" id="UP000282386">
    <property type="component" value="Chromosome"/>
</dbReference>
<dbReference type="GO" id="GO:0006281">
    <property type="term" value="P:DNA repair"/>
    <property type="evidence" value="ECO:0007669"/>
    <property type="project" value="UniProtKB-KW"/>
</dbReference>
<dbReference type="Pfam" id="PF01035">
    <property type="entry name" value="DNA_binding_1"/>
    <property type="match status" value="1"/>
</dbReference>
<dbReference type="Pfam" id="PF12833">
    <property type="entry name" value="HTH_18"/>
    <property type="match status" value="1"/>
</dbReference>
<dbReference type="EC" id="2.1.1.63" evidence="3"/>